<keyword evidence="10" id="KW-1185">Reference proteome</keyword>
<dbReference type="PANTHER" id="PTHR11455:SF9">
    <property type="entry name" value="CRYPTOCHROME CIRCADIAN CLOCK 5 ISOFORM X1"/>
    <property type="match status" value="1"/>
</dbReference>
<dbReference type="PANTHER" id="PTHR11455">
    <property type="entry name" value="CRYPTOCHROME"/>
    <property type="match status" value="1"/>
</dbReference>
<keyword evidence="4 7" id="KW-0285">Flavoprotein</keyword>
<dbReference type="InterPro" id="IPR002081">
    <property type="entry name" value="Cryptochrome/DNA_photolyase_1"/>
</dbReference>
<keyword evidence="6 7" id="KW-0157">Chromophore</keyword>
<sequence length="469" mass="54377">MRMVLLYRDLRSVDNRALDYAIDGETEVVTAFCSTPKQWLQHHLSPMQADLIFRRLNSLSDELRNLNIPLLYHECDDFTAANQWLVKKALELGVNEVVLNKNYEVNERQREETLEQALTEVGITLTSIDDKCAVPPGSVVNKQGAYYKVFTPFKKAWLALGYTPQVVPSRASVPVKQPLSDCFTDKVTYSYPRQDSRLWPVDSTAILQRLRAFSAARVDDYQRQRDFPAVDGTSQLSPYLAIGALSVRQCIARLYYDQPSASLSEGAVVWLSELIWREFYQHLVYFEPKLCKGEGYLDWEKHLDWSIGSEVTFEHWCRGDTGYPIVDAAMKQLNQTGWMHNRLRMIVASFLTKDLQIDWRKGERYFMTKLVDGDFASNNGGWQWCASTGCDGQPYFRIFNPITQGEKFDTKGDFIRHWLPELAEVPERYIHKPWAWQGFENLQYVAPIVDHKTQREITLQLYKNAKDRH</sequence>
<keyword evidence="5 7" id="KW-0274">FAD</keyword>
<dbReference type="InterPro" id="IPR036134">
    <property type="entry name" value="Crypto/Photolyase_FAD-like_sf"/>
</dbReference>
<dbReference type="Proteomes" id="UP000838160">
    <property type="component" value="Unassembled WGS sequence"/>
</dbReference>
<dbReference type="InterPro" id="IPR014729">
    <property type="entry name" value="Rossmann-like_a/b/a_fold"/>
</dbReference>
<dbReference type="InterPro" id="IPR018394">
    <property type="entry name" value="DNA_photolyase_1_CS_C"/>
</dbReference>
<evidence type="ECO:0000256" key="7">
    <source>
        <dbReference type="RuleBase" id="RU004182"/>
    </source>
</evidence>
<evidence type="ECO:0000313" key="9">
    <source>
        <dbReference type="EMBL" id="CAH0530148.1"/>
    </source>
</evidence>
<dbReference type="RefSeq" id="WP_237486659.1">
    <property type="nucleotide sequence ID" value="NZ_CAKLCM010000003.1"/>
</dbReference>
<name>A0ABN8DMM3_9VIBR</name>
<evidence type="ECO:0000256" key="3">
    <source>
        <dbReference type="ARBA" id="ARBA00005862"/>
    </source>
</evidence>
<dbReference type="Gene3D" id="1.10.579.10">
    <property type="entry name" value="DNA Cyclobutane Dipyrimidine Photolyase, subunit A, domain 3"/>
    <property type="match status" value="1"/>
</dbReference>
<dbReference type="EMBL" id="CAKLCM010000003">
    <property type="protein sequence ID" value="CAH0530148.1"/>
    <property type="molecule type" value="Genomic_DNA"/>
</dbReference>
<accession>A0ABN8DMM3</accession>
<evidence type="ECO:0000256" key="2">
    <source>
        <dbReference type="ARBA" id="ARBA00001974"/>
    </source>
</evidence>
<dbReference type="EC" id="4.1.99.3" evidence="9"/>
<protein>
    <submittedName>
        <fullName evidence="9">Deoxyribodipyrimidine photo-lyase</fullName>
        <ecNumber evidence="9">4.1.99.3</ecNumber>
    </submittedName>
</protein>
<evidence type="ECO:0000259" key="8">
    <source>
        <dbReference type="PROSITE" id="PS51645"/>
    </source>
</evidence>
<dbReference type="Pfam" id="PF03441">
    <property type="entry name" value="FAD_binding_7"/>
    <property type="match status" value="1"/>
</dbReference>
<dbReference type="PROSITE" id="PS51645">
    <property type="entry name" value="PHR_CRY_ALPHA_BETA"/>
    <property type="match status" value="1"/>
</dbReference>
<comment type="caution">
    <text evidence="9">The sequence shown here is derived from an EMBL/GenBank/DDBJ whole genome shotgun (WGS) entry which is preliminary data.</text>
</comment>
<gene>
    <name evidence="9" type="primary">phrA</name>
    <name evidence="9" type="ORF">VHP8226_03863</name>
</gene>
<dbReference type="SUPFAM" id="SSF48173">
    <property type="entry name" value="Cryptochrome/photolyase FAD-binding domain"/>
    <property type="match status" value="1"/>
</dbReference>
<dbReference type="NCBIfam" id="NF007955">
    <property type="entry name" value="PRK10674.1"/>
    <property type="match status" value="1"/>
</dbReference>
<comment type="cofactor">
    <cofactor evidence="2">
        <name>FAD</name>
        <dbReference type="ChEBI" id="CHEBI:57692"/>
    </cofactor>
</comment>
<reference evidence="9" key="1">
    <citation type="submission" date="2021-12" db="EMBL/GenBank/DDBJ databases">
        <authorList>
            <person name="Rodrigo-Torres L."/>
            <person name="Arahal R. D."/>
            <person name="Lucena T."/>
        </authorList>
    </citation>
    <scope>NUCLEOTIDE SEQUENCE</scope>
    <source>
        <strain evidence="9">CECT 8226</strain>
    </source>
</reference>
<dbReference type="PROSITE" id="PS00691">
    <property type="entry name" value="DNA_PHOTOLYASES_1_2"/>
    <property type="match status" value="1"/>
</dbReference>
<dbReference type="Gene3D" id="3.40.50.620">
    <property type="entry name" value="HUPs"/>
    <property type="match status" value="1"/>
</dbReference>
<evidence type="ECO:0000256" key="6">
    <source>
        <dbReference type="ARBA" id="ARBA00022991"/>
    </source>
</evidence>
<organism evidence="9 10">
    <name type="scientific">Vibrio hippocampi</name>
    <dbReference type="NCBI Taxonomy" id="654686"/>
    <lineage>
        <taxon>Bacteria</taxon>
        <taxon>Pseudomonadati</taxon>
        <taxon>Pseudomonadota</taxon>
        <taxon>Gammaproteobacteria</taxon>
        <taxon>Vibrionales</taxon>
        <taxon>Vibrionaceae</taxon>
        <taxon>Vibrio</taxon>
    </lineage>
</organism>
<dbReference type="Pfam" id="PF00875">
    <property type="entry name" value="DNA_photolyase"/>
    <property type="match status" value="1"/>
</dbReference>
<dbReference type="PRINTS" id="PR00147">
    <property type="entry name" value="DNAPHOTLYASE"/>
</dbReference>
<evidence type="ECO:0000256" key="5">
    <source>
        <dbReference type="ARBA" id="ARBA00022827"/>
    </source>
</evidence>
<dbReference type="InterPro" id="IPR036155">
    <property type="entry name" value="Crypto/Photolyase_N_sf"/>
</dbReference>
<comment type="cofactor">
    <cofactor evidence="1">
        <name>(6R)-5,10-methylene-5,6,7,8-tetrahydrofolate</name>
        <dbReference type="ChEBI" id="CHEBI:15636"/>
    </cofactor>
</comment>
<evidence type="ECO:0000256" key="1">
    <source>
        <dbReference type="ARBA" id="ARBA00001932"/>
    </source>
</evidence>
<evidence type="ECO:0000256" key="4">
    <source>
        <dbReference type="ARBA" id="ARBA00022630"/>
    </source>
</evidence>
<dbReference type="GO" id="GO:0003904">
    <property type="term" value="F:deoxyribodipyrimidine photo-lyase activity"/>
    <property type="evidence" value="ECO:0007669"/>
    <property type="project" value="UniProtKB-EC"/>
</dbReference>
<dbReference type="InterPro" id="IPR005101">
    <property type="entry name" value="Cryptochr/Photolyase_FAD-bd"/>
</dbReference>
<feature type="domain" description="Photolyase/cryptochrome alpha/beta" evidence="8">
    <location>
        <begin position="1"/>
        <end position="133"/>
    </location>
</feature>
<comment type="similarity">
    <text evidence="3">Belongs to the DNA photolyase class-1 family.</text>
</comment>
<dbReference type="InterPro" id="IPR006050">
    <property type="entry name" value="DNA_photolyase_N"/>
</dbReference>
<evidence type="ECO:0000313" key="10">
    <source>
        <dbReference type="Proteomes" id="UP000838160"/>
    </source>
</evidence>
<proteinExistence type="inferred from homology"/>
<dbReference type="Gene3D" id="1.25.40.80">
    <property type="match status" value="1"/>
</dbReference>
<dbReference type="SUPFAM" id="SSF52425">
    <property type="entry name" value="Cryptochrome/photolyase, N-terminal domain"/>
    <property type="match status" value="1"/>
</dbReference>
<keyword evidence="9" id="KW-0456">Lyase</keyword>
<comment type="similarity">
    <text evidence="7">Belongs to the DNA photolyase family.</text>
</comment>